<feature type="compositionally biased region" description="Basic and acidic residues" evidence="2">
    <location>
        <begin position="82"/>
        <end position="93"/>
    </location>
</feature>
<accession>A0A810L5J2</accession>
<keyword evidence="1" id="KW-0378">Hydrolase</keyword>
<sequence length="417" mass="43885">MAENLSDIVADLTAAGVPGVLLRVADHRGTVAELTAGHRQTYRMAPGSGWLPAEESSPTVSAATPPCDDPAPVGVGPAGRHPRADESGGEPRRPLVRLADPAPLTPDAVFDLASVSKVAGTTAALMTLAESGAVDVDGPARDWLPALAPDIRVRDLLRHRAGLAEWWPMYAGSPMAGSSAAGDADPAAAIAALPARYPIDAERHYSDLGFMLLGLIVTRAAGRPLDDAVRRLVVEPAGMTGAHYRPGGRGPAVPLVATGHGDWYERRMLATGQPYPTGIEPSAFGRWREHTIVGEVHDGNAWHGFGGVAGHAGLFGGADDLVAFGRALLAADGPWRPETVRRFAAAGPDAGQGLGFWRWPEHGAIGHGGFTGIRFGVLPDVQRIVLLMTNRVHATGTRLLDLNPYWDRILTAAREQT</sequence>
<dbReference type="InterPro" id="IPR001466">
    <property type="entry name" value="Beta-lactam-related"/>
</dbReference>
<feature type="domain" description="Beta-lactamase-related" evidence="3">
    <location>
        <begin position="15"/>
        <end position="396"/>
    </location>
</feature>
<dbReference type="EMBL" id="AP023354">
    <property type="protein sequence ID" value="BCJ29892.1"/>
    <property type="molecule type" value="Genomic_DNA"/>
</dbReference>
<dbReference type="SUPFAM" id="SSF56601">
    <property type="entry name" value="beta-lactamase/transpeptidase-like"/>
    <property type="match status" value="1"/>
</dbReference>
<dbReference type="InterPro" id="IPR050789">
    <property type="entry name" value="Diverse_Enzym_Activities"/>
</dbReference>
<evidence type="ECO:0000313" key="5">
    <source>
        <dbReference type="Proteomes" id="UP000680750"/>
    </source>
</evidence>
<evidence type="ECO:0000256" key="2">
    <source>
        <dbReference type="SAM" id="MobiDB-lite"/>
    </source>
</evidence>
<dbReference type="OrthoDB" id="9809635at2"/>
<dbReference type="Pfam" id="PF00144">
    <property type="entry name" value="Beta-lactamase"/>
    <property type="match status" value="1"/>
</dbReference>
<reference evidence="4" key="1">
    <citation type="submission" date="2020-08" db="EMBL/GenBank/DDBJ databases">
        <title>Whole genome shotgun sequence of Actinocatenispora sera NBRC 101916.</title>
        <authorList>
            <person name="Komaki H."/>
            <person name="Tamura T."/>
        </authorList>
    </citation>
    <scope>NUCLEOTIDE SEQUENCE</scope>
    <source>
        <strain evidence="4">NBRC 101916</strain>
    </source>
</reference>
<evidence type="ECO:0000256" key="1">
    <source>
        <dbReference type="ARBA" id="ARBA00022801"/>
    </source>
</evidence>
<dbReference type="PANTHER" id="PTHR43283">
    <property type="entry name" value="BETA-LACTAMASE-RELATED"/>
    <property type="match status" value="1"/>
</dbReference>
<gene>
    <name evidence="4" type="ORF">Asera_40000</name>
</gene>
<feature type="region of interest" description="Disordered" evidence="2">
    <location>
        <begin position="51"/>
        <end position="94"/>
    </location>
</feature>
<evidence type="ECO:0000313" key="4">
    <source>
        <dbReference type="EMBL" id="BCJ29892.1"/>
    </source>
</evidence>
<protein>
    <recommendedName>
        <fullName evidence="3">Beta-lactamase-related domain-containing protein</fullName>
    </recommendedName>
</protein>
<dbReference type="Gene3D" id="3.40.710.10">
    <property type="entry name" value="DD-peptidase/beta-lactamase superfamily"/>
    <property type="match status" value="1"/>
</dbReference>
<dbReference type="InterPro" id="IPR012338">
    <property type="entry name" value="Beta-lactam/transpept-like"/>
</dbReference>
<dbReference type="PANTHER" id="PTHR43283:SF11">
    <property type="entry name" value="BETA-LACTAMASE-RELATED DOMAIN-CONTAINING PROTEIN"/>
    <property type="match status" value="1"/>
</dbReference>
<dbReference type="Proteomes" id="UP000680750">
    <property type="component" value="Chromosome"/>
</dbReference>
<dbReference type="KEGG" id="aser:Asera_40000"/>
<evidence type="ECO:0000259" key="3">
    <source>
        <dbReference type="Pfam" id="PF00144"/>
    </source>
</evidence>
<dbReference type="AlphaFoldDB" id="A0A810L5J2"/>
<keyword evidence="5" id="KW-1185">Reference proteome</keyword>
<dbReference type="GO" id="GO:0016787">
    <property type="term" value="F:hydrolase activity"/>
    <property type="evidence" value="ECO:0007669"/>
    <property type="project" value="UniProtKB-KW"/>
</dbReference>
<proteinExistence type="predicted"/>
<name>A0A810L5J2_9ACTN</name>
<dbReference type="RefSeq" id="WP_051801729.1">
    <property type="nucleotide sequence ID" value="NZ_AP023354.1"/>
</dbReference>
<organism evidence="4 5">
    <name type="scientific">Actinocatenispora sera</name>
    <dbReference type="NCBI Taxonomy" id="390989"/>
    <lineage>
        <taxon>Bacteria</taxon>
        <taxon>Bacillati</taxon>
        <taxon>Actinomycetota</taxon>
        <taxon>Actinomycetes</taxon>
        <taxon>Micromonosporales</taxon>
        <taxon>Micromonosporaceae</taxon>
        <taxon>Actinocatenispora</taxon>
    </lineage>
</organism>